<keyword evidence="1" id="KW-0677">Repeat</keyword>
<evidence type="ECO:0000256" key="1">
    <source>
        <dbReference type="ARBA" id="ARBA00022737"/>
    </source>
</evidence>
<dbReference type="PROSITE" id="PS50088">
    <property type="entry name" value="ANK_REPEAT"/>
    <property type="match status" value="3"/>
</dbReference>
<feature type="repeat" description="ANK" evidence="3">
    <location>
        <begin position="208"/>
        <end position="237"/>
    </location>
</feature>
<dbReference type="Proteomes" id="UP001596391">
    <property type="component" value="Unassembled WGS sequence"/>
</dbReference>
<reference evidence="5" key="1">
    <citation type="journal article" date="2019" name="Int. J. Syst. Evol. Microbiol.">
        <title>The Global Catalogue of Microorganisms (GCM) 10K type strain sequencing project: providing services to taxonomists for standard genome sequencing and annotation.</title>
        <authorList>
            <consortium name="The Broad Institute Genomics Platform"/>
            <consortium name="The Broad Institute Genome Sequencing Center for Infectious Disease"/>
            <person name="Wu L."/>
            <person name="Ma J."/>
        </authorList>
    </citation>
    <scope>NUCLEOTIDE SEQUENCE [LARGE SCALE GENOMIC DNA]</scope>
    <source>
        <strain evidence="5">CGMCC 1.16026</strain>
    </source>
</reference>
<dbReference type="InterPro" id="IPR036770">
    <property type="entry name" value="Ankyrin_rpt-contain_sf"/>
</dbReference>
<dbReference type="PANTHER" id="PTHR24189:SF50">
    <property type="entry name" value="ANKYRIN REPEAT AND SOCS BOX PROTEIN 2"/>
    <property type="match status" value="1"/>
</dbReference>
<evidence type="ECO:0000313" key="5">
    <source>
        <dbReference type="Proteomes" id="UP001596391"/>
    </source>
</evidence>
<keyword evidence="5" id="KW-1185">Reference proteome</keyword>
<dbReference type="PRINTS" id="PR01415">
    <property type="entry name" value="ANKYRIN"/>
</dbReference>
<gene>
    <name evidence="4" type="ORF">ACFQBQ_09305</name>
</gene>
<dbReference type="PROSITE" id="PS50297">
    <property type="entry name" value="ANK_REP_REGION"/>
    <property type="match status" value="2"/>
</dbReference>
<dbReference type="InterPro" id="IPR050745">
    <property type="entry name" value="Multifunctional_regulatory"/>
</dbReference>
<accession>A0ABW1ZB43</accession>
<proteinExistence type="predicted"/>
<evidence type="ECO:0000256" key="3">
    <source>
        <dbReference type="PROSITE-ProRule" id="PRU00023"/>
    </source>
</evidence>
<evidence type="ECO:0000256" key="2">
    <source>
        <dbReference type="ARBA" id="ARBA00023043"/>
    </source>
</evidence>
<feature type="repeat" description="ANK" evidence="3">
    <location>
        <begin position="411"/>
        <end position="443"/>
    </location>
</feature>
<sequence length="506" mass="54867">MPTRELPARPHLEHLKKQARELLDAAQLHDPEATARLSAVGVDASAPRLADAQHALALEYGFATWAALKLHVALMSGDAIEAFVAAVRAGDADAVLSLLAKHPVLRARLDDALPGFDFDQTALLTAVHQQHRKHIDALLDAGADPNARSRWWAGGFGVLDFATPELAEHLILRGATLDAHSAARLGKLDRLRTMLADDPSLVHARGGDGQTPLHFAANVDVAALLLQHGAEVDARDIDHESTAAQYMAADRERKEVVRLLLDQGATPDIMMAAALGDLTLVERLLRENSDVVRMTVSDTWFPRKNLRAGGVIYMYTFGNTKTPHLIAHEYGHAAVFALLMRHSAPWLQLVVSAEVGDAATMDKLLDQMPDRKPQMHPANARRLVGVAVRNQAEALRLLVEHNWPIDVPLDNGQTALHYAAWHGNLAMVETLLAHGAPVNVFENEHGGSPLAWALHGSLNGWHRDTGDYVGVVKALLNAGANVPKPERPLEATKPVLAALLSHAKKP</sequence>
<dbReference type="InterPro" id="IPR002110">
    <property type="entry name" value="Ankyrin_rpt"/>
</dbReference>
<evidence type="ECO:0000313" key="4">
    <source>
        <dbReference type="EMBL" id="MFC6645772.1"/>
    </source>
</evidence>
<protein>
    <submittedName>
        <fullName evidence="4">Ankyrin repeat domain-containing protein</fullName>
    </submittedName>
</protein>
<dbReference type="PANTHER" id="PTHR24189">
    <property type="entry name" value="MYOTROPHIN"/>
    <property type="match status" value="1"/>
</dbReference>
<dbReference type="Gene3D" id="1.25.40.20">
    <property type="entry name" value="Ankyrin repeat-containing domain"/>
    <property type="match status" value="3"/>
</dbReference>
<dbReference type="SUPFAM" id="SSF48403">
    <property type="entry name" value="Ankyrin repeat"/>
    <property type="match status" value="1"/>
</dbReference>
<comment type="caution">
    <text evidence="4">The sequence shown here is derived from an EMBL/GenBank/DDBJ whole genome shotgun (WGS) entry which is preliminary data.</text>
</comment>
<dbReference type="RefSeq" id="WP_263369489.1">
    <property type="nucleotide sequence ID" value="NZ_JAGSYD010000001.1"/>
</dbReference>
<dbReference type="SMART" id="SM00248">
    <property type="entry name" value="ANK"/>
    <property type="match status" value="5"/>
</dbReference>
<dbReference type="Pfam" id="PF12796">
    <property type="entry name" value="Ank_2"/>
    <property type="match status" value="2"/>
</dbReference>
<dbReference type="EMBL" id="JBHSWI010000001">
    <property type="protein sequence ID" value="MFC6645772.1"/>
    <property type="molecule type" value="Genomic_DNA"/>
</dbReference>
<name>A0ABW1ZB43_9BACT</name>
<organism evidence="4 5">
    <name type="scientific">Granulicella cerasi</name>
    <dbReference type="NCBI Taxonomy" id="741063"/>
    <lineage>
        <taxon>Bacteria</taxon>
        <taxon>Pseudomonadati</taxon>
        <taxon>Acidobacteriota</taxon>
        <taxon>Terriglobia</taxon>
        <taxon>Terriglobales</taxon>
        <taxon>Acidobacteriaceae</taxon>
        <taxon>Granulicella</taxon>
    </lineage>
</organism>
<keyword evidence="2 3" id="KW-0040">ANK repeat</keyword>
<dbReference type="Pfam" id="PF00023">
    <property type="entry name" value="Ank"/>
    <property type="match status" value="1"/>
</dbReference>
<feature type="repeat" description="ANK" evidence="3">
    <location>
        <begin position="118"/>
        <end position="150"/>
    </location>
</feature>